<dbReference type="Pfam" id="PF02565">
    <property type="entry name" value="RecO_C"/>
    <property type="match status" value="1"/>
</dbReference>
<dbReference type="InterPro" id="IPR012340">
    <property type="entry name" value="NA-bd_OB-fold"/>
</dbReference>
<name>A0A1F7XE53_9BACT</name>
<evidence type="ECO:0000313" key="7">
    <source>
        <dbReference type="Proteomes" id="UP000179013"/>
    </source>
</evidence>
<dbReference type="InterPro" id="IPR022572">
    <property type="entry name" value="DNA_rep/recomb_RecO_N"/>
</dbReference>
<evidence type="ECO:0000256" key="4">
    <source>
        <dbReference type="HAMAP-Rule" id="MF_00201"/>
    </source>
</evidence>
<dbReference type="PANTHER" id="PTHR33991">
    <property type="entry name" value="DNA REPAIR PROTEIN RECO"/>
    <property type="match status" value="1"/>
</dbReference>
<dbReference type="GO" id="GO:0006302">
    <property type="term" value="P:double-strand break repair"/>
    <property type="evidence" value="ECO:0007669"/>
    <property type="project" value="TreeGrafter"/>
</dbReference>
<dbReference type="SUPFAM" id="SSF50249">
    <property type="entry name" value="Nucleic acid-binding proteins"/>
    <property type="match status" value="1"/>
</dbReference>
<keyword evidence="3 4" id="KW-0234">DNA repair</keyword>
<keyword evidence="1 4" id="KW-0227">DNA damage</keyword>
<dbReference type="Proteomes" id="UP000179013">
    <property type="component" value="Unassembled WGS sequence"/>
</dbReference>
<evidence type="ECO:0000259" key="5">
    <source>
        <dbReference type="Pfam" id="PF11967"/>
    </source>
</evidence>
<dbReference type="InterPro" id="IPR037278">
    <property type="entry name" value="ARFGAP/RecO"/>
</dbReference>
<dbReference type="GO" id="GO:0043590">
    <property type="term" value="C:bacterial nucleoid"/>
    <property type="evidence" value="ECO:0007669"/>
    <property type="project" value="TreeGrafter"/>
</dbReference>
<proteinExistence type="inferred from homology"/>
<evidence type="ECO:0000256" key="1">
    <source>
        <dbReference type="ARBA" id="ARBA00022763"/>
    </source>
</evidence>
<organism evidence="6 7">
    <name type="scientific">Candidatus Woesebacteria bacterium RBG_16_39_8b</name>
    <dbReference type="NCBI Taxonomy" id="1802482"/>
    <lineage>
        <taxon>Bacteria</taxon>
        <taxon>Candidatus Woeseibacteriota</taxon>
    </lineage>
</organism>
<dbReference type="Gene3D" id="2.40.50.140">
    <property type="entry name" value="Nucleic acid-binding proteins"/>
    <property type="match status" value="1"/>
</dbReference>
<dbReference type="AlphaFoldDB" id="A0A1F7XE53"/>
<dbReference type="PANTHER" id="PTHR33991:SF1">
    <property type="entry name" value="DNA REPAIR PROTEIN RECO"/>
    <property type="match status" value="1"/>
</dbReference>
<protein>
    <recommendedName>
        <fullName evidence="4">DNA repair protein RecO</fullName>
    </recommendedName>
    <alternativeName>
        <fullName evidence="4">Recombination protein O</fullName>
    </alternativeName>
</protein>
<dbReference type="InterPro" id="IPR003717">
    <property type="entry name" value="RecO"/>
</dbReference>
<dbReference type="Pfam" id="PF11967">
    <property type="entry name" value="RecO_N"/>
    <property type="match status" value="1"/>
</dbReference>
<keyword evidence="2 4" id="KW-0233">DNA recombination</keyword>
<evidence type="ECO:0000256" key="3">
    <source>
        <dbReference type="ARBA" id="ARBA00023204"/>
    </source>
</evidence>
<sequence>MHPKHFSSEGIVLARRNYGEADRILVLFSKSFGKISLIAKGVRYPKSRKRGAIEVFSHIKFAAIRGKNLDLITEAEIIDTYNPIRRDLKRASLAYFFMEAIGRTLHEGEQNMEIYKLLIEYLNKLKIAKMLKRLRLDFILKLLTLEGFWPEGKPMVNPDGALEEVTEREMNSYRVGKKLLS</sequence>
<evidence type="ECO:0000256" key="2">
    <source>
        <dbReference type="ARBA" id="ARBA00023172"/>
    </source>
</evidence>
<comment type="similarity">
    <text evidence="4">Belongs to the RecO family.</text>
</comment>
<comment type="function">
    <text evidence="4">Involved in DNA repair and RecF pathway recombination.</text>
</comment>
<dbReference type="NCBIfam" id="TIGR00613">
    <property type="entry name" value="reco"/>
    <property type="match status" value="1"/>
</dbReference>
<dbReference type="GO" id="GO:0006310">
    <property type="term" value="P:DNA recombination"/>
    <property type="evidence" value="ECO:0007669"/>
    <property type="project" value="UniProtKB-UniRule"/>
</dbReference>
<dbReference type="HAMAP" id="MF_00201">
    <property type="entry name" value="RecO"/>
    <property type="match status" value="1"/>
</dbReference>
<gene>
    <name evidence="4" type="primary">recO</name>
    <name evidence="6" type="ORF">A2V80_02240</name>
</gene>
<reference evidence="6 7" key="1">
    <citation type="journal article" date="2016" name="Nat. Commun.">
        <title>Thousands of microbial genomes shed light on interconnected biogeochemical processes in an aquifer system.</title>
        <authorList>
            <person name="Anantharaman K."/>
            <person name="Brown C.T."/>
            <person name="Hug L.A."/>
            <person name="Sharon I."/>
            <person name="Castelle C.J."/>
            <person name="Probst A.J."/>
            <person name="Thomas B.C."/>
            <person name="Singh A."/>
            <person name="Wilkins M.J."/>
            <person name="Karaoz U."/>
            <person name="Brodie E.L."/>
            <person name="Williams K.H."/>
            <person name="Hubbard S.S."/>
            <person name="Banfield J.F."/>
        </authorList>
    </citation>
    <scope>NUCLEOTIDE SEQUENCE [LARGE SCALE GENOMIC DNA]</scope>
</reference>
<feature type="domain" description="DNA replication/recombination mediator RecO N-terminal" evidence="5">
    <location>
        <begin position="6"/>
        <end position="81"/>
    </location>
</feature>
<comment type="caution">
    <text evidence="6">The sequence shown here is derived from an EMBL/GenBank/DDBJ whole genome shotgun (WGS) entry which is preliminary data.</text>
</comment>
<accession>A0A1F7XE53</accession>
<dbReference type="EMBL" id="MGFU01000025">
    <property type="protein sequence ID" value="OGM12615.1"/>
    <property type="molecule type" value="Genomic_DNA"/>
</dbReference>
<dbReference type="SUPFAM" id="SSF57863">
    <property type="entry name" value="ArfGap/RecO-like zinc finger"/>
    <property type="match status" value="1"/>
</dbReference>
<evidence type="ECO:0000313" key="6">
    <source>
        <dbReference type="EMBL" id="OGM12615.1"/>
    </source>
</evidence>